<dbReference type="Proteomes" id="UP000807306">
    <property type="component" value="Unassembled WGS sequence"/>
</dbReference>
<evidence type="ECO:0000313" key="1">
    <source>
        <dbReference type="EMBL" id="KAF9533841.1"/>
    </source>
</evidence>
<organism evidence="1 2">
    <name type="scientific">Crepidotus variabilis</name>
    <dbReference type="NCBI Taxonomy" id="179855"/>
    <lineage>
        <taxon>Eukaryota</taxon>
        <taxon>Fungi</taxon>
        <taxon>Dikarya</taxon>
        <taxon>Basidiomycota</taxon>
        <taxon>Agaricomycotina</taxon>
        <taxon>Agaricomycetes</taxon>
        <taxon>Agaricomycetidae</taxon>
        <taxon>Agaricales</taxon>
        <taxon>Agaricineae</taxon>
        <taxon>Crepidotaceae</taxon>
        <taxon>Crepidotus</taxon>
    </lineage>
</organism>
<evidence type="ECO:0000313" key="2">
    <source>
        <dbReference type="Proteomes" id="UP000807306"/>
    </source>
</evidence>
<accession>A0A9P6ERD3</accession>
<comment type="caution">
    <text evidence="1">The sequence shown here is derived from an EMBL/GenBank/DDBJ whole genome shotgun (WGS) entry which is preliminary data.</text>
</comment>
<protein>
    <recommendedName>
        <fullName evidence="3">F-box domain-containing protein</fullName>
    </recommendedName>
</protein>
<name>A0A9P6ERD3_9AGAR</name>
<keyword evidence="2" id="KW-1185">Reference proteome</keyword>
<dbReference type="OrthoDB" id="2986625at2759"/>
<dbReference type="AlphaFoldDB" id="A0A9P6ERD3"/>
<dbReference type="SUPFAM" id="SSF52047">
    <property type="entry name" value="RNI-like"/>
    <property type="match status" value="1"/>
</dbReference>
<proteinExistence type="predicted"/>
<reference evidence="1" key="1">
    <citation type="submission" date="2020-11" db="EMBL/GenBank/DDBJ databases">
        <authorList>
            <consortium name="DOE Joint Genome Institute"/>
            <person name="Ahrendt S."/>
            <person name="Riley R."/>
            <person name="Andreopoulos W."/>
            <person name="Labutti K."/>
            <person name="Pangilinan J."/>
            <person name="Ruiz-Duenas F.J."/>
            <person name="Barrasa J.M."/>
            <person name="Sanchez-Garcia M."/>
            <person name="Camarero S."/>
            <person name="Miyauchi S."/>
            <person name="Serrano A."/>
            <person name="Linde D."/>
            <person name="Babiker R."/>
            <person name="Drula E."/>
            <person name="Ayuso-Fernandez I."/>
            <person name="Pacheco R."/>
            <person name="Padilla G."/>
            <person name="Ferreira P."/>
            <person name="Barriuso J."/>
            <person name="Kellner H."/>
            <person name="Castanera R."/>
            <person name="Alfaro M."/>
            <person name="Ramirez L."/>
            <person name="Pisabarro A.G."/>
            <person name="Kuo A."/>
            <person name="Tritt A."/>
            <person name="Lipzen A."/>
            <person name="He G."/>
            <person name="Yan M."/>
            <person name="Ng V."/>
            <person name="Cullen D."/>
            <person name="Martin F."/>
            <person name="Rosso M.-N."/>
            <person name="Henrissat B."/>
            <person name="Hibbett D."/>
            <person name="Martinez A.T."/>
            <person name="Grigoriev I.V."/>
        </authorList>
    </citation>
    <scope>NUCLEOTIDE SEQUENCE</scope>
    <source>
        <strain evidence="1">CBS 506.95</strain>
    </source>
</reference>
<gene>
    <name evidence="1" type="ORF">CPB83DRAFT_411631</name>
</gene>
<dbReference type="EMBL" id="MU157827">
    <property type="protein sequence ID" value="KAF9533841.1"/>
    <property type="molecule type" value="Genomic_DNA"/>
</dbReference>
<evidence type="ECO:0008006" key="3">
    <source>
        <dbReference type="Google" id="ProtNLM"/>
    </source>
</evidence>
<sequence length="405" mass="46713">MGLNSTTMILDRDLSMRSSLLSLPNEVLQKILEFAVHEDQAQAKSRYQAHSFQEFYFNRKANQESAYRIRFVCKRIDGAVVKYLFREVKIRLGWDYLSINPPLRELAEGVMGRVFRENARTLILDQILLQNSPRFEDDRHRDHERNRDLPTEVWYHYPEPMTKEEKTVKYEELKEEVYRMLSVAMVSMSKLVEIRYKSDMQSSAQPLGVAFSSGLSALSNIETLKIQAEIPLHDNRSQKSSLEKHLQAISGLKNLHTLEFSVFSRCNLRIDLDDLWRAMQAANIQLRSLSVDDMSPRLLEYLASFTGLYNLTLSPLPTNHIMGFGDNTQEEMAVFFFNNVTMRHSRTLSHLAIAGKMPCWSINNHNIFALARCQSLTSLAIPFCIMESDLDSDIRTSMVSQTQPS</sequence>